<dbReference type="InterPro" id="IPR004038">
    <property type="entry name" value="Ribosomal_eL8/eL30/eS12/Gad45"/>
</dbReference>
<dbReference type="GO" id="GO:0005840">
    <property type="term" value="C:ribosome"/>
    <property type="evidence" value="ECO:0007669"/>
    <property type="project" value="UniProtKB-KW"/>
</dbReference>
<dbReference type="PANTHER" id="PTHR11449">
    <property type="entry name" value="RIBOSOMAL PROTEIN L30"/>
    <property type="match status" value="1"/>
</dbReference>
<dbReference type="Proteomes" id="UP000265618">
    <property type="component" value="Unassembled WGS sequence"/>
</dbReference>
<dbReference type="InterPro" id="IPR029064">
    <property type="entry name" value="Ribosomal_eL30-like_sf"/>
</dbReference>
<dbReference type="Gene3D" id="3.30.1330.30">
    <property type="match status" value="1"/>
</dbReference>
<dbReference type="OrthoDB" id="1928736at2759"/>
<dbReference type="InterPro" id="IPR039109">
    <property type="entry name" value="Ribosomal_eL30-like"/>
</dbReference>
<accession>A0A391NX64</accession>
<feature type="domain" description="Ribosomal protein eL8/eL30/eS12/Gadd45" evidence="3">
    <location>
        <begin position="31"/>
        <end position="70"/>
    </location>
</feature>
<keyword evidence="2" id="KW-0687">Ribonucleoprotein</keyword>
<dbReference type="AlphaFoldDB" id="A0A391NX64"/>
<dbReference type="GO" id="GO:0003723">
    <property type="term" value="F:RNA binding"/>
    <property type="evidence" value="ECO:0007669"/>
    <property type="project" value="InterPro"/>
</dbReference>
<dbReference type="Pfam" id="PF01248">
    <property type="entry name" value="Ribosomal_L7Ae"/>
    <property type="match status" value="1"/>
</dbReference>
<feature type="non-terminal residue" evidence="4">
    <location>
        <position position="72"/>
    </location>
</feature>
<evidence type="ECO:0000259" key="3">
    <source>
        <dbReference type="Pfam" id="PF01248"/>
    </source>
</evidence>
<dbReference type="EMBL" id="BDIP01002249">
    <property type="protein sequence ID" value="GCA63083.1"/>
    <property type="molecule type" value="Genomic_DNA"/>
</dbReference>
<dbReference type="SUPFAM" id="SSF55315">
    <property type="entry name" value="L30e-like"/>
    <property type="match status" value="1"/>
</dbReference>
<evidence type="ECO:0000256" key="2">
    <source>
        <dbReference type="ARBA" id="ARBA00023274"/>
    </source>
</evidence>
<reference evidence="4 5" key="1">
    <citation type="journal article" date="2018" name="PLoS ONE">
        <title>The draft genome of Kipferlia bialata reveals reductive genome evolution in fornicate parasites.</title>
        <authorList>
            <person name="Tanifuji G."/>
            <person name="Takabayashi S."/>
            <person name="Kume K."/>
            <person name="Takagi M."/>
            <person name="Nakayama T."/>
            <person name="Kamikawa R."/>
            <person name="Inagaki Y."/>
            <person name="Hashimoto T."/>
        </authorList>
    </citation>
    <scope>NUCLEOTIDE SEQUENCE [LARGE SCALE GENOMIC DNA]</scope>
    <source>
        <strain evidence="4">NY0173</strain>
    </source>
</reference>
<sequence>MIQFVYSRPLSTFGNVFLTQSKQQLESLSLTLALVVKSGKYSMGFNQALKNIRSNKAKLVLISNNTPALRRS</sequence>
<protein>
    <submittedName>
        <fullName evidence="4">Ribosomal protein L30e</fullName>
    </submittedName>
</protein>
<evidence type="ECO:0000313" key="5">
    <source>
        <dbReference type="Proteomes" id="UP000265618"/>
    </source>
</evidence>
<dbReference type="GO" id="GO:1990904">
    <property type="term" value="C:ribonucleoprotein complex"/>
    <property type="evidence" value="ECO:0007669"/>
    <property type="project" value="UniProtKB-KW"/>
</dbReference>
<evidence type="ECO:0000256" key="1">
    <source>
        <dbReference type="ARBA" id="ARBA00022980"/>
    </source>
</evidence>
<gene>
    <name evidence="4" type="ORF">KIPB_007751</name>
</gene>
<name>A0A391NX64_9EUKA</name>
<proteinExistence type="predicted"/>
<organism evidence="4 5">
    <name type="scientific">Kipferlia bialata</name>
    <dbReference type="NCBI Taxonomy" id="797122"/>
    <lineage>
        <taxon>Eukaryota</taxon>
        <taxon>Metamonada</taxon>
        <taxon>Carpediemonas-like organisms</taxon>
        <taxon>Kipferlia</taxon>
    </lineage>
</organism>
<keyword evidence="1 4" id="KW-0689">Ribosomal protein</keyword>
<keyword evidence="5" id="KW-1185">Reference proteome</keyword>
<evidence type="ECO:0000313" key="4">
    <source>
        <dbReference type="EMBL" id="GCA63083.1"/>
    </source>
</evidence>
<comment type="caution">
    <text evidence="4">The sequence shown here is derived from an EMBL/GenBank/DDBJ whole genome shotgun (WGS) entry which is preliminary data.</text>
</comment>